<dbReference type="Pfam" id="PF13649">
    <property type="entry name" value="Methyltransf_25"/>
    <property type="match status" value="1"/>
</dbReference>
<accession>A0AA40F4X3</accession>
<proteinExistence type="inferred from homology"/>
<keyword evidence="3" id="KW-0489">Methyltransferase</keyword>
<organism evidence="3 4">
    <name type="scientific">Schizothecium vesticola</name>
    <dbReference type="NCBI Taxonomy" id="314040"/>
    <lineage>
        <taxon>Eukaryota</taxon>
        <taxon>Fungi</taxon>
        <taxon>Dikarya</taxon>
        <taxon>Ascomycota</taxon>
        <taxon>Pezizomycotina</taxon>
        <taxon>Sordariomycetes</taxon>
        <taxon>Sordariomycetidae</taxon>
        <taxon>Sordariales</taxon>
        <taxon>Schizotheciaceae</taxon>
        <taxon>Schizothecium</taxon>
    </lineage>
</organism>
<name>A0AA40F4X3_9PEZI</name>
<keyword evidence="3" id="KW-0808">Transferase</keyword>
<dbReference type="InterPro" id="IPR029063">
    <property type="entry name" value="SAM-dependent_MTases_sf"/>
</dbReference>
<dbReference type="PANTHER" id="PTHR43591:SF24">
    <property type="entry name" value="2-METHOXY-6-POLYPRENYL-1,4-BENZOQUINOL METHYLASE, MITOCHONDRIAL"/>
    <property type="match status" value="1"/>
</dbReference>
<dbReference type="AlphaFoldDB" id="A0AA40F4X3"/>
<reference evidence="3" key="1">
    <citation type="submission" date="2023-06" db="EMBL/GenBank/DDBJ databases">
        <title>Genome-scale phylogeny and comparative genomics of the fungal order Sordariales.</title>
        <authorList>
            <consortium name="Lawrence Berkeley National Laboratory"/>
            <person name="Hensen N."/>
            <person name="Bonometti L."/>
            <person name="Westerberg I."/>
            <person name="Brannstrom I.O."/>
            <person name="Guillou S."/>
            <person name="Cros-Aarteil S."/>
            <person name="Calhoun S."/>
            <person name="Haridas S."/>
            <person name="Kuo A."/>
            <person name="Mondo S."/>
            <person name="Pangilinan J."/>
            <person name="Riley R."/>
            <person name="LaButti K."/>
            <person name="Andreopoulos B."/>
            <person name="Lipzen A."/>
            <person name="Chen C."/>
            <person name="Yanf M."/>
            <person name="Daum C."/>
            <person name="Ng V."/>
            <person name="Clum A."/>
            <person name="Steindorff A."/>
            <person name="Ohm R."/>
            <person name="Martin F."/>
            <person name="Silar P."/>
            <person name="Natvig D."/>
            <person name="Lalanne C."/>
            <person name="Gautier V."/>
            <person name="Ament-velasquez S.L."/>
            <person name="Kruys A."/>
            <person name="Hutchinson M.I."/>
            <person name="Powell A.J."/>
            <person name="Barry K."/>
            <person name="Miller A.N."/>
            <person name="Grigoriev I.V."/>
            <person name="Debuchy R."/>
            <person name="Gladieux P."/>
            <person name="Thoren M.H."/>
            <person name="Johannesson H."/>
        </authorList>
    </citation>
    <scope>NUCLEOTIDE SEQUENCE</scope>
    <source>
        <strain evidence="3">SMH3187-1</strain>
    </source>
</reference>
<dbReference type="GO" id="GO:0032259">
    <property type="term" value="P:methylation"/>
    <property type="evidence" value="ECO:0007669"/>
    <property type="project" value="UniProtKB-KW"/>
</dbReference>
<evidence type="ECO:0000259" key="2">
    <source>
        <dbReference type="Pfam" id="PF13649"/>
    </source>
</evidence>
<sequence>MAATDKKQYNSVAQQYDSVEDLPCSKIEAELIRTALGDCTGLAVLDLGGGTGLHARRAIDDANAAAVDVVDISCEMLRIGEAIEAKLGRRDRIRWLEADAARPLGEQIGESLRPGGYEVVMANWVFDHATSMADLKAMWENIAANLKPGGRFLGVRVWSLQVDYMKPGKYGATFSNMEEIPGGWKYRVGFLTSPAFEFGCTSMTETLEMVDTIPRELGLVDWAVVPAEEAEVVKGDFEFWADFVEEPNLAVLVARKA</sequence>
<evidence type="ECO:0000313" key="4">
    <source>
        <dbReference type="Proteomes" id="UP001172155"/>
    </source>
</evidence>
<dbReference type="Proteomes" id="UP001172155">
    <property type="component" value="Unassembled WGS sequence"/>
</dbReference>
<gene>
    <name evidence="3" type="ORF">B0T18DRAFT_425938</name>
</gene>
<dbReference type="SUPFAM" id="SSF53335">
    <property type="entry name" value="S-adenosyl-L-methionine-dependent methyltransferases"/>
    <property type="match status" value="1"/>
</dbReference>
<dbReference type="PANTHER" id="PTHR43591">
    <property type="entry name" value="METHYLTRANSFERASE"/>
    <property type="match status" value="1"/>
</dbReference>
<comment type="caution">
    <text evidence="3">The sequence shown here is derived from an EMBL/GenBank/DDBJ whole genome shotgun (WGS) entry which is preliminary data.</text>
</comment>
<protein>
    <submittedName>
        <fullName evidence="3">S-adenosyl-L-methionine-dependent methyltransferase</fullName>
    </submittedName>
</protein>
<dbReference type="CDD" id="cd02440">
    <property type="entry name" value="AdoMet_MTases"/>
    <property type="match status" value="1"/>
</dbReference>
<dbReference type="InterPro" id="IPR041698">
    <property type="entry name" value="Methyltransf_25"/>
</dbReference>
<dbReference type="Gene3D" id="3.40.50.150">
    <property type="entry name" value="Vaccinia Virus protein VP39"/>
    <property type="match status" value="1"/>
</dbReference>
<comment type="similarity">
    <text evidence="1">Belongs to the methyltransferase superfamily. LaeA methyltransferase family.</text>
</comment>
<evidence type="ECO:0000313" key="3">
    <source>
        <dbReference type="EMBL" id="KAK0751272.1"/>
    </source>
</evidence>
<dbReference type="GO" id="GO:0008425">
    <property type="term" value="F:2-methoxy-6-polyprenyl-1,4-benzoquinol methyltransferase activity"/>
    <property type="evidence" value="ECO:0007669"/>
    <property type="project" value="TreeGrafter"/>
</dbReference>
<evidence type="ECO:0000256" key="1">
    <source>
        <dbReference type="ARBA" id="ARBA00038158"/>
    </source>
</evidence>
<dbReference type="EMBL" id="JAUKUD010000002">
    <property type="protein sequence ID" value="KAK0751272.1"/>
    <property type="molecule type" value="Genomic_DNA"/>
</dbReference>
<feature type="domain" description="Methyltransferase" evidence="2">
    <location>
        <begin position="44"/>
        <end position="150"/>
    </location>
</feature>
<keyword evidence="4" id="KW-1185">Reference proteome</keyword>